<accession>A0AC34QF79</accession>
<protein>
    <submittedName>
        <fullName evidence="2">DZANK-type domain-containing protein</fullName>
    </submittedName>
</protein>
<evidence type="ECO:0000313" key="1">
    <source>
        <dbReference type="Proteomes" id="UP000887576"/>
    </source>
</evidence>
<sequence length="119" mass="13109">MPLAYPKLDANQSTPSHQPSTSSVSPLECPSCAQPVASSSDQFCRHCGLRILMRCSKCSAPVRPADKFCAACGCKRWQFLELWRYGILHRSPIFVIGVTAAAAVGYLTLCFFLKRRARA</sequence>
<evidence type="ECO:0000313" key="2">
    <source>
        <dbReference type="WBParaSite" id="JU765_v2.g15778.t1"/>
    </source>
</evidence>
<name>A0AC34QF79_9BILA</name>
<proteinExistence type="predicted"/>
<organism evidence="1 2">
    <name type="scientific">Panagrolaimus sp. JU765</name>
    <dbReference type="NCBI Taxonomy" id="591449"/>
    <lineage>
        <taxon>Eukaryota</taxon>
        <taxon>Metazoa</taxon>
        <taxon>Ecdysozoa</taxon>
        <taxon>Nematoda</taxon>
        <taxon>Chromadorea</taxon>
        <taxon>Rhabditida</taxon>
        <taxon>Tylenchina</taxon>
        <taxon>Panagrolaimomorpha</taxon>
        <taxon>Panagrolaimoidea</taxon>
        <taxon>Panagrolaimidae</taxon>
        <taxon>Panagrolaimus</taxon>
    </lineage>
</organism>
<dbReference type="WBParaSite" id="JU765_v2.g15778.t1">
    <property type="protein sequence ID" value="JU765_v2.g15778.t1"/>
    <property type="gene ID" value="JU765_v2.g15778"/>
</dbReference>
<dbReference type="Proteomes" id="UP000887576">
    <property type="component" value="Unplaced"/>
</dbReference>
<reference evidence="2" key="1">
    <citation type="submission" date="2022-11" db="UniProtKB">
        <authorList>
            <consortium name="WormBaseParasite"/>
        </authorList>
    </citation>
    <scope>IDENTIFICATION</scope>
</reference>